<evidence type="ECO:0000313" key="1">
    <source>
        <dbReference type="EMBL" id="PWL18154.1"/>
    </source>
</evidence>
<dbReference type="OrthoDB" id="7853925at2"/>
<accession>A0A316J9K3</accession>
<comment type="caution">
    <text evidence="1">The sequence shown here is derived from an EMBL/GenBank/DDBJ whole genome shotgun (WGS) entry which is preliminary data.</text>
</comment>
<reference evidence="1 2" key="1">
    <citation type="submission" date="2018-05" db="EMBL/GenBank/DDBJ databases">
        <title>Comparative genomic sequence analysis between strain HN4 and CCM 8460T (Falsochrobactrum ovis) will provide more evidence to prove that HN4 is a new species of Falsochrobactrum.</title>
        <authorList>
            <person name="Lyu W."/>
            <person name="Sun L."/>
            <person name="Yao L."/>
        </authorList>
    </citation>
    <scope>NUCLEOTIDE SEQUENCE [LARGE SCALE GENOMIC DNA]</scope>
    <source>
        <strain evidence="1 2">HN4</strain>
    </source>
</reference>
<sequence length="166" mass="18251">MGLLGWLFGRKRVDASPQSVNVPGHLVGRFAKDRHKPEGKWVQTTMMIKAAGVAHRKQAALEFAQAAKSASDAGQRYGVTVTPDRNNAHDQNAIAVHGFVGSRSWHVGYLDRNTAAELHHDLLSKKIPIAGELYEIYVGSDSYMEIKLIILAPPGHSMKARIKAHH</sequence>
<evidence type="ECO:0000313" key="2">
    <source>
        <dbReference type="Proteomes" id="UP000245865"/>
    </source>
</evidence>
<dbReference type="Proteomes" id="UP000245865">
    <property type="component" value="Unassembled WGS sequence"/>
</dbReference>
<organism evidence="1 2">
    <name type="scientific">Falsochrobactrum shanghaiense</name>
    <dbReference type="NCBI Taxonomy" id="2201899"/>
    <lineage>
        <taxon>Bacteria</taxon>
        <taxon>Pseudomonadati</taxon>
        <taxon>Pseudomonadota</taxon>
        <taxon>Alphaproteobacteria</taxon>
        <taxon>Hyphomicrobiales</taxon>
        <taxon>Brucellaceae</taxon>
        <taxon>Falsochrobactrum</taxon>
    </lineage>
</organism>
<dbReference type="RefSeq" id="WP_109706388.1">
    <property type="nucleotide sequence ID" value="NZ_QGDB01000003.1"/>
</dbReference>
<proteinExistence type="predicted"/>
<keyword evidence="2" id="KW-1185">Reference proteome</keyword>
<name>A0A316J9K3_9HYPH</name>
<gene>
    <name evidence="1" type="ORF">DKP76_10570</name>
</gene>
<dbReference type="Gene3D" id="3.30.70.2330">
    <property type="match status" value="1"/>
</dbReference>
<evidence type="ECO:0008006" key="3">
    <source>
        <dbReference type="Google" id="ProtNLM"/>
    </source>
</evidence>
<dbReference type="EMBL" id="QGDB01000003">
    <property type="protein sequence ID" value="PWL18154.1"/>
    <property type="molecule type" value="Genomic_DNA"/>
</dbReference>
<dbReference type="AlphaFoldDB" id="A0A316J9K3"/>
<protein>
    <recommendedName>
        <fullName evidence="3">HIRAN domain-containing protein</fullName>
    </recommendedName>
</protein>